<evidence type="ECO:0000256" key="3">
    <source>
        <dbReference type="ARBA" id="ARBA00023237"/>
    </source>
</evidence>
<accession>A0A377XJK2</accession>
<protein>
    <recommendedName>
        <fullName evidence="6">TonB-dependent receptor</fullName>
    </recommendedName>
</protein>
<keyword evidence="3" id="KW-0998">Cell outer membrane</keyword>
<comment type="subcellular location">
    <subcellularLocation>
        <location evidence="1">Cell outer membrane</location>
    </subcellularLocation>
</comment>
<dbReference type="SUPFAM" id="SSF56935">
    <property type="entry name" value="Porins"/>
    <property type="match status" value="1"/>
</dbReference>
<evidence type="ECO:0008006" key="6">
    <source>
        <dbReference type="Google" id="ProtNLM"/>
    </source>
</evidence>
<dbReference type="InterPro" id="IPR036942">
    <property type="entry name" value="Beta-barrel_TonB_sf"/>
</dbReference>
<gene>
    <name evidence="4" type="ORF">NCTC5047_03362</name>
</gene>
<reference evidence="4 5" key="1">
    <citation type="submission" date="2018-06" db="EMBL/GenBank/DDBJ databases">
        <authorList>
            <consortium name="Pathogen Informatics"/>
            <person name="Doyle S."/>
        </authorList>
    </citation>
    <scope>NUCLEOTIDE SEQUENCE [LARGE SCALE GENOMIC DNA]</scope>
    <source>
        <strain evidence="4 5">NCTC5047</strain>
    </source>
</reference>
<evidence type="ECO:0000256" key="1">
    <source>
        <dbReference type="ARBA" id="ARBA00004442"/>
    </source>
</evidence>
<dbReference type="GO" id="GO:0009279">
    <property type="term" value="C:cell outer membrane"/>
    <property type="evidence" value="ECO:0007669"/>
    <property type="project" value="UniProtKB-SubCell"/>
</dbReference>
<dbReference type="Gene3D" id="2.40.170.20">
    <property type="entry name" value="TonB-dependent receptor, beta-barrel domain"/>
    <property type="match status" value="1"/>
</dbReference>
<sequence length="133" mass="15297">MRSTSTPRGNAFLNINTWIPALNLNWNQSLTYTSGYEGYTTESVTCPDSGLNCGSYTGNVTRYNKTKYQDYFTWDWRFTWRQPTFKNQSLELTLDVLNVLDNVIEATQSSSASSSTLTYKTGRQFWFGVAYSW</sequence>
<dbReference type="AlphaFoldDB" id="A0A377XJK2"/>
<keyword evidence="2" id="KW-0472">Membrane</keyword>
<name>A0A377XJK2_KLEPN</name>
<organism evidence="4 5">
    <name type="scientific">Klebsiella pneumoniae</name>
    <dbReference type="NCBI Taxonomy" id="573"/>
    <lineage>
        <taxon>Bacteria</taxon>
        <taxon>Pseudomonadati</taxon>
        <taxon>Pseudomonadota</taxon>
        <taxon>Gammaproteobacteria</taxon>
        <taxon>Enterobacterales</taxon>
        <taxon>Enterobacteriaceae</taxon>
        <taxon>Klebsiella/Raoultella group</taxon>
        <taxon>Klebsiella</taxon>
        <taxon>Klebsiella pneumoniae complex</taxon>
    </lineage>
</organism>
<evidence type="ECO:0000313" key="5">
    <source>
        <dbReference type="Proteomes" id="UP000254340"/>
    </source>
</evidence>
<dbReference type="Proteomes" id="UP000254340">
    <property type="component" value="Unassembled WGS sequence"/>
</dbReference>
<proteinExistence type="predicted"/>
<dbReference type="EMBL" id="UGLH01000006">
    <property type="protein sequence ID" value="STT82395.1"/>
    <property type="molecule type" value="Genomic_DNA"/>
</dbReference>
<evidence type="ECO:0000313" key="4">
    <source>
        <dbReference type="EMBL" id="STT82395.1"/>
    </source>
</evidence>
<evidence type="ECO:0000256" key="2">
    <source>
        <dbReference type="ARBA" id="ARBA00023136"/>
    </source>
</evidence>